<protein>
    <submittedName>
        <fullName evidence="3">Integrase</fullName>
    </submittedName>
</protein>
<dbReference type="InterPro" id="IPR013762">
    <property type="entry name" value="Integrase-like_cat_sf"/>
</dbReference>
<feature type="domain" description="Tyr recombinase" evidence="2">
    <location>
        <begin position="39"/>
        <end position="171"/>
    </location>
</feature>
<dbReference type="GO" id="GO:0003677">
    <property type="term" value="F:DNA binding"/>
    <property type="evidence" value="ECO:0007669"/>
    <property type="project" value="InterPro"/>
</dbReference>
<keyword evidence="1" id="KW-0233">DNA recombination</keyword>
<dbReference type="GO" id="GO:0006310">
    <property type="term" value="P:DNA recombination"/>
    <property type="evidence" value="ECO:0007669"/>
    <property type="project" value="UniProtKB-KW"/>
</dbReference>
<dbReference type="Pfam" id="PF00589">
    <property type="entry name" value="Phage_integrase"/>
    <property type="match status" value="1"/>
</dbReference>
<proteinExistence type="predicted"/>
<evidence type="ECO:0000256" key="1">
    <source>
        <dbReference type="ARBA" id="ARBA00023172"/>
    </source>
</evidence>
<accession>A0AAE2SZF5</accession>
<dbReference type="Proteomes" id="UP000538507">
    <property type="component" value="Unassembled WGS sequence"/>
</dbReference>
<evidence type="ECO:0000313" key="4">
    <source>
        <dbReference type="Proteomes" id="UP000538507"/>
    </source>
</evidence>
<dbReference type="PROSITE" id="PS51898">
    <property type="entry name" value="TYR_RECOMBINASE"/>
    <property type="match status" value="1"/>
</dbReference>
<dbReference type="RefSeq" id="WP_277546469.1">
    <property type="nucleotide sequence ID" value="NZ_JACHAZ010000012.1"/>
</dbReference>
<dbReference type="EMBL" id="JACIGO010000013">
    <property type="protein sequence ID" value="MBB4294131.1"/>
    <property type="molecule type" value="Genomic_DNA"/>
</dbReference>
<evidence type="ECO:0000313" key="3">
    <source>
        <dbReference type="EMBL" id="MBB4294131.1"/>
    </source>
</evidence>
<sequence>MIVALRRYTTVRAFARHLQVVDPQTQIPPSHIFPPQRRPRPFIYSDEQIADLLKSMLDLHPGSFRGPTYHYFFGLLASTGLRFSEAARLLREDADLEAGMLTIRETKFGKTRIVPLHPSTTLALRRYASIRDDQTGKQILLYRRPWQGRDPCQPTLLLYPLDTPGGTEAAG</sequence>
<dbReference type="InterPro" id="IPR011010">
    <property type="entry name" value="DNA_brk_join_enz"/>
</dbReference>
<dbReference type="AlphaFoldDB" id="A0AAE2SZF5"/>
<dbReference type="InterPro" id="IPR002104">
    <property type="entry name" value="Integrase_catalytic"/>
</dbReference>
<organism evidence="3 4">
    <name type="scientific">Rhizobium leguminosarum</name>
    <dbReference type="NCBI Taxonomy" id="384"/>
    <lineage>
        <taxon>Bacteria</taxon>
        <taxon>Pseudomonadati</taxon>
        <taxon>Pseudomonadota</taxon>
        <taxon>Alphaproteobacteria</taxon>
        <taxon>Hyphomicrobiales</taxon>
        <taxon>Rhizobiaceae</taxon>
        <taxon>Rhizobium/Agrobacterium group</taxon>
        <taxon>Rhizobium</taxon>
    </lineage>
</organism>
<comment type="caution">
    <text evidence="3">The sequence shown here is derived from an EMBL/GenBank/DDBJ whole genome shotgun (WGS) entry which is preliminary data.</text>
</comment>
<name>A0AAE2SZF5_RHILE</name>
<dbReference type="SUPFAM" id="SSF56349">
    <property type="entry name" value="DNA breaking-rejoining enzymes"/>
    <property type="match status" value="1"/>
</dbReference>
<dbReference type="Gene3D" id="1.10.443.10">
    <property type="entry name" value="Intergrase catalytic core"/>
    <property type="match status" value="1"/>
</dbReference>
<dbReference type="GO" id="GO:0015074">
    <property type="term" value="P:DNA integration"/>
    <property type="evidence" value="ECO:0007669"/>
    <property type="project" value="InterPro"/>
</dbReference>
<evidence type="ECO:0000259" key="2">
    <source>
        <dbReference type="PROSITE" id="PS51898"/>
    </source>
</evidence>
<reference evidence="3 4" key="1">
    <citation type="submission" date="2020-08" db="EMBL/GenBank/DDBJ databases">
        <title>Genomic Encyclopedia of Type Strains, Phase IV (KMG-V): Genome sequencing to study the core and pangenomes of soil and plant-associated prokaryotes.</title>
        <authorList>
            <person name="Whitman W."/>
        </authorList>
    </citation>
    <scope>NUCLEOTIDE SEQUENCE [LARGE SCALE GENOMIC DNA]</scope>
    <source>
        <strain evidence="3 4">SEMIA 415</strain>
    </source>
</reference>
<gene>
    <name evidence="3" type="ORF">GGE16_006228</name>
</gene>